<evidence type="ECO:0000313" key="1">
    <source>
        <dbReference type="EMBL" id="MBB5286605.1"/>
    </source>
</evidence>
<dbReference type="AlphaFoldDB" id="A0A840TUL9"/>
<gene>
    <name evidence="1" type="ORF">HNQ92_004766</name>
</gene>
<evidence type="ECO:0000313" key="2">
    <source>
        <dbReference type="Proteomes" id="UP000557307"/>
    </source>
</evidence>
<sequence>MSCPERAAVLEGYFGLFGVTEGTLSAAKRSLRLGGTPLDIIRYVCAS</sequence>
<organism evidence="1 2">
    <name type="scientific">Rhabdobacter roseus</name>
    <dbReference type="NCBI Taxonomy" id="1655419"/>
    <lineage>
        <taxon>Bacteria</taxon>
        <taxon>Pseudomonadati</taxon>
        <taxon>Bacteroidota</taxon>
        <taxon>Cytophagia</taxon>
        <taxon>Cytophagales</taxon>
        <taxon>Cytophagaceae</taxon>
        <taxon>Rhabdobacter</taxon>
    </lineage>
</organism>
<proteinExistence type="predicted"/>
<protein>
    <submittedName>
        <fullName evidence="1">Uncharacterized protein</fullName>
    </submittedName>
</protein>
<dbReference type="Proteomes" id="UP000557307">
    <property type="component" value="Unassembled WGS sequence"/>
</dbReference>
<reference evidence="1 2" key="1">
    <citation type="submission" date="2020-08" db="EMBL/GenBank/DDBJ databases">
        <title>Genomic Encyclopedia of Type Strains, Phase IV (KMG-IV): sequencing the most valuable type-strain genomes for metagenomic binning, comparative biology and taxonomic classification.</title>
        <authorList>
            <person name="Goeker M."/>
        </authorList>
    </citation>
    <scope>NUCLEOTIDE SEQUENCE [LARGE SCALE GENOMIC DNA]</scope>
    <source>
        <strain evidence="1 2">DSM 105074</strain>
    </source>
</reference>
<dbReference type="EMBL" id="JACHGF010000010">
    <property type="protein sequence ID" value="MBB5286605.1"/>
    <property type="molecule type" value="Genomic_DNA"/>
</dbReference>
<accession>A0A840TUL9</accession>
<dbReference type="RefSeq" id="WP_184177908.1">
    <property type="nucleotide sequence ID" value="NZ_JACHGF010000010.1"/>
</dbReference>
<comment type="caution">
    <text evidence="1">The sequence shown here is derived from an EMBL/GenBank/DDBJ whole genome shotgun (WGS) entry which is preliminary data.</text>
</comment>
<keyword evidence="2" id="KW-1185">Reference proteome</keyword>
<name>A0A840TUL9_9BACT</name>